<dbReference type="RefSeq" id="WP_068415584.1">
    <property type="nucleotide sequence ID" value="NZ_LRDB01000023.1"/>
</dbReference>
<dbReference type="SMART" id="SM01193">
    <property type="entry name" value="Enolase_N"/>
    <property type="match status" value="1"/>
</dbReference>
<evidence type="ECO:0000256" key="8">
    <source>
        <dbReference type="ARBA" id="ARBA00022842"/>
    </source>
</evidence>
<dbReference type="SMART" id="SM01192">
    <property type="entry name" value="Enolase_C"/>
    <property type="match status" value="1"/>
</dbReference>
<dbReference type="GO" id="GO:0000015">
    <property type="term" value="C:phosphopyruvate hydratase complex"/>
    <property type="evidence" value="ECO:0007669"/>
    <property type="project" value="InterPro"/>
</dbReference>
<dbReference type="InterPro" id="IPR020811">
    <property type="entry name" value="Enolase_N"/>
</dbReference>
<evidence type="ECO:0000256" key="12">
    <source>
        <dbReference type="HAMAP-Rule" id="MF_00318"/>
    </source>
</evidence>
<dbReference type="SFLD" id="SFLDG00178">
    <property type="entry name" value="enolase"/>
    <property type="match status" value="1"/>
</dbReference>
<dbReference type="SFLD" id="SFLDF00002">
    <property type="entry name" value="enolase"/>
    <property type="match status" value="1"/>
</dbReference>
<evidence type="ECO:0000256" key="14">
    <source>
        <dbReference type="PIRSR" id="PIRSR001400-2"/>
    </source>
</evidence>
<evidence type="ECO:0000256" key="15">
    <source>
        <dbReference type="PIRSR" id="PIRSR001400-3"/>
    </source>
</evidence>
<feature type="domain" description="Enolase N-terminal" evidence="17">
    <location>
        <begin position="4"/>
        <end position="134"/>
    </location>
</feature>
<feature type="binding site" evidence="12">
    <location>
        <position position="340"/>
    </location>
    <ligand>
        <name>(2R)-2-phosphoglycerate</name>
        <dbReference type="ChEBI" id="CHEBI:58289"/>
    </ligand>
</feature>
<feature type="binding site" evidence="14">
    <location>
        <position position="391"/>
    </location>
    <ligand>
        <name>substrate</name>
    </ligand>
</feature>
<evidence type="ECO:0000256" key="9">
    <source>
        <dbReference type="ARBA" id="ARBA00023152"/>
    </source>
</evidence>
<feature type="active site" description="Proton acceptor" evidence="12 13">
    <location>
        <position position="340"/>
    </location>
</feature>
<evidence type="ECO:0000256" key="13">
    <source>
        <dbReference type="PIRSR" id="PIRSR001400-1"/>
    </source>
</evidence>
<dbReference type="InterPro" id="IPR036849">
    <property type="entry name" value="Enolase-like_C_sf"/>
</dbReference>
<dbReference type="SUPFAM" id="SSF54826">
    <property type="entry name" value="Enolase N-terminal domain-like"/>
    <property type="match status" value="1"/>
</dbReference>
<feature type="binding site" evidence="14">
    <location>
        <position position="164"/>
    </location>
    <ligand>
        <name>substrate</name>
    </ligand>
</feature>
<evidence type="ECO:0000256" key="11">
    <source>
        <dbReference type="ARBA" id="ARBA00045763"/>
    </source>
</evidence>
<dbReference type="OrthoDB" id="9804716at2"/>
<feature type="binding site" evidence="12">
    <location>
        <position position="369"/>
    </location>
    <ligand>
        <name>(2R)-2-phosphoglycerate</name>
        <dbReference type="ChEBI" id="CHEBI:58289"/>
    </ligand>
</feature>
<keyword evidence="8 12" id="KW-0460">Magnesium</keyword>
<comment type="catalytic activity">
    <reaction evidence="12">
        <text>(2R)-2-phosphoglycerate = phosphoenolpyruvate + H2O</text>
        <dbReference type="Rhea" id="RHEA:10164"/>
        <dbReference type="ChEBI" id="CHEBI:15377"/>
        <dbReference type="ChEBI" id="CHEBI:58289"/>
        <dbReference type="ChEBI" id="CHEBI:58702"/>
        <dbReference type="EC" id="4.2.1.11"/>
    </reaction>
</comment>
<dbReference type="CDD" id="cd03313">
    <property type="entry name" value="enolase"/>
    <property type="match status" value="1"/>
</dbReference>
<protein>
    <recommendedName>
        <fullName evidence="4 12">Enolase</fullName>
        <ecNumber evidence="3 12">4.2.1.11</ecNumber>
    </recommendedName>
    <alternativeName>
        <fullName evidence="12">2-phospho-D-glycerate hydro-lyase</fullName>
    </alternativeName>
    <alternativeName>
        <fullName evidence="12">2-phosphoglycerate dehydratase</fullName>
    </alternativeName>
</protein>
<evidence type="ECO:0000256" key="7">
    <source>
        <dbReference type="ARBA" id="ARBA00022723"/>
    </source>
</evidence>
<evidence type="ECO:0000256" key="4">
    <source>
        <dbReference type="ARBA" id="ARBA00017068"/>
    </source>
</evidence>
<dbReference type="GO" id="GO:0006096">
    <property type="term" value="P:glycolytic process"/>
    <property type="evidence" value="ECO:0007669"/>
    <property type="project" value="UniProtKB-UniRule"/>
</dbReference>
<evidence type="ECO:0000256" key="6">
    <source>
        <dbReference type="ARBA" id="ARBA00022525"/>
    </source>
</evidence>
<dbReference type="PANTHER" id="PTHR11902">
    <property type="entry name" value="ENOLASE"/>
    <property type="match status" value="1"/>
</dbReference>
<feature type="binding site" evidence="12 15">
    <location>
        <position position="315"/>
    </location>
    <ligand>
        <name>Mg(2+)</name>
        <dbReference type="ChEBI" id="CHEBI:18420"/>
    </ligand>
</feature>
<dbReference type="HAMAP" id="MF_00318">
    <property type="entry name" value="Enolase"/>
    <property type="match status" value="1"/>
</dbReference>
<keyword evidence="9 12" id="KW-0324">Glycolysis</keyword>
<dbReference type="AlphaFoldDB" id="A0A150XCR8"/>
<feature type="binding site" evidence="12">
    <location>
        <position position="370"/>
    </location>
    <ligand>
        <name>(2R)-2-phosphoglycerate</name>
        <dbReference type="ChEBI" id="CHEBI:58289"/>
    </ligand>
</feature>
<name>A0A150XCR8_9BACT</name>
<sequence length="429" mass="46326">MSLIESIYARQILDSRGNPTIEVDVITENGVLGRAAVPSGASTGAHEAVELRDGDKDVYLGKGVLKAIENVNVTIAAELIGFSVFEQNLLDKIMIEVDGTENKSNLGANAILGVSLAIARAAASELGLPLYRYVGGVNANTLPVPMMNIINGGSHADNSIDFQEFMIMPIGAESFTEAIQMGAEVFHHLKKVLSSRGLSTNVGDEGGFAPNLASDDEALEVISEAVKNAGYTVGEDFVYALDVASSEFYLKDEKVYHFKDSTGKKMTPVEMADYLASLCEKYPIMSIEDGMFEDDWEGWKALTDKIGDKVQLVGDDLFVTNVKRLQKGIDGGIANSILIKVNQIGTLTETIEAVSLANRNGYTAVMSHRSGETEDNTIADLAVALNTGQIKTGSASRSDRMSKYNQLLRIEEELGEVAKYPGKNFRKAY</sequence>
<organism evidence="18 19">
    <name type="scientific">Roseivirga echinicomitans</name>
    <dbReference type="NCBI Taxonomy" id="296218"/>
    <lineage>
        <taxon>Bacteria</taxon>
        <taxon>Pseudomonadati</taxon>
        <taxon>Bacteroidota</taxon>
        <taxon>Cytophagia</taxon>
        <taxon>Cytophagales</taxon>
        <taxon>Roseivirgaceae</taxon>
        <taxon>Roseivirga</taxon>
    </lineage>
</organism>
<dbReference type="UniPathway" id="UPA00109">
    <property type="reaction ID" value="UER00187"/>
</dbReference>
<dbReference type="PRINTS" id="PR00148">
    <property type="entry name" value="ENOLASE"/>
</dbReference>
<feature type="binding site" evidence="14">
    <location>
        <position position="315"/>
    </location>
    <ligand>
        <name>substrate</name>
    </ligand>
</feature>
<dbReference type="NCBIfam" id="TIGR01060">
    <property type="entry name" value="eno"/>
    <property type="match status" value="1"/>
</dbReference>
<evidence type="ECO:0000259" key="16">
    <source>
        <dbReference type="SMART" id="SM01192"/>
    </source>
</evidence>
<keyword evidence="10 12" id="KW-0456">Lyase</keyword>
<dbReference type="PIRSF" id="PIRSF001400">
    <property type="entry name" value="Enolase"/>
    <property type="match status" value="1"/>
</dbReference>
<feature type="binding site" evidence="14">
    <location>
        <begin position="367"/>
        <end position="370"/>
    </location>
    <ligand>
        <name>substrate</name>
    </ligand>
</feature>
<evidence type="ECO:0000259" key="17">
    <source>
        <dbReference type="SMART" id="SM01193"/>
    </source>
</evidence>
<evidence type="ECO:0000256" key="2">
    <source>
        <dbReference type="ARBA" id="ARBA00009604"/>
    </source>
</evidence>
<dbReference type="Pfam" id="PF03952">
    <property type="entry name" value="Enolase_N"/>
    <property type="match status" value="1"/>
</dbReference>
<dbReference type="PANTHER" id="PTHR11902:SF1">
    <property type="entry name" value="ENOLASE"/>
    <property type="match status" value="1"/>
</dbReference>
<dbReference type="EC" id="4.2.1.11" evidence="3 12"/>
<feature type="domain" description="Enolase C-terminal TIM barrel" evidence="16">
    <location>
        <begin position="139"/>
        <end position="428"/>
    </location>
</feature>
<feature type="binding site" evidence="14">
    <location>
        <position position="155"/>
    </location>
    <ligand>
        <name>substrate</name>
    </ligand>
</feature>
<dbReference type="GO" id="GO:0005576">
    <property type="term" value="C:extracellular region"/>
    <property type="evidence" value="ECO:0007669"/>
    <property type="project" value="UniProtKB-SubCell"/>
</dbReference>
<dbReference type="Proteomes" id="UP000075615">
    <property type="component" value="Unassembled WGS sequence"/>
</dbReference>
<dbReference type="GO" id="GO:0000287">
    <property type="term" value="F:magnesium ion binding"/>
    <property type="evidence" value="ECO:0007669"/>
    <property type="project" value="UniProtKB-UniRule"/>
</dbReference>
<dbReference type="PROSITE" id="PS00164">
    <property type="entry name" value="ENOLASE"/>
    <property type="match status" value="1"/>
</dbReference>
<evidence type="ECO:0000256" key="1">
    <source>
        <dbReference type="ARBA" id="ARBA00005031"/>
    </source>
</evidence>
<reference evidence="18 19" key="1">
    <citation type="submission" date="2016-01" db="EMBL/GenBank/DDBJ databases">
        <title>Genome sequencing of Roseivirga echinicomitans KMM 6058.</title>
        <authorList>
            <person name="Selvaratnam C."/>
            <person name="Thevarajoo S."/>
            <person name="Goh K.M."/>
            <person name="Ee R."/>
            <person name="Chan K.-G."/>
            <person name="Chong C.S."/>
        </authorList>
    </citation>
    <scope>NUCLEOTIDE SEQUENCE [LARGE SCALE GENOMIC DNA]</scope>
    <source>
        <strain evidence="18 19">KMM 6058</strain>
    </source>
</reference>
<feature type="active site" description="Proton donor" evidence="12 13">
    <location>
        <position position="205"/>
    </location>
</feature>
<dbReference type="GO" id="GO:0009986">
    <property type="term" value="C:cell surface"/>
    <property type="evidence" value="ECO:0007669"/>
    <property type="project" value="UniProtKB-SubCell"/>
</dbReference>
<feature type="binding site" evidence="12">
    <location>
        <position position="391"/>
    </location>
    <ligand>
        <name>(2R)-2-phosphoglycerate</name>
        <dbReference type="ChEBI" id="CHEBI:58289"/>
    </ligand>
</feature>
<evidence type="ECO:0000256" key="5">
    <source>
        <dbReference type="ARBA" id="ARBA00022490"/>
    </source>
</evidence>
<feature type="binding site" evidence="14">
    <location>
        <position position="288"/>
    </location>
    <ligand>
        <name>substrate</name>
    </ligand>
</feature>
<evidence type="ECO:0000313" key="19">
    <source>
        <dbReference type="Proteomes" id="UP000075615"/>
    </source>
</evidence>
<comment type="function">
    <text evidence="11 12">Catalyzes the reversible conversion of 2-phosphoglycerate (2-PG) into phosphoenolpyruvate (PEP). It is essential for the degradation of carbohydrates via glycolysis.</text>
</comment>
<dbReference type="STRING" id="296218.AWN68_05515"/>
<comment type="cofactor">
    <cofactor evidence="12">
        <name>Mg(2+)</name>
        <dbReference type="ChEBI" id="CHEBI:18420"/>
    </cofactor>
    <text evidence="12">Binds a second Mg(2+) ion via substrate during catalysis.</text>
</comment>
<keyword evidence="5 12" id="KW-0963">Cytoplasm</keyword>
<dbReference type="SUPFAM" id="SSF51604">
    <property type="entry name" value="Enolase C-terminal domain-like"/>
    <property type="match status" value="1"/>
</dbReference>
<evidence type="ECO:0000313" key="18">
    <source>
        <dbReference type="EMBL" id="KYG76491.1"/>
    </source>
</evidence>
<comment type="subcellular location">
    <subcellularLocation>
        <location evidence="12">Cytoplasm</location>
    </subcellularLocation>
    <subcellularLocation>
        <location evidence="12">Secreted</location>
    </subcellularLocation>
    <subcellularLocation>
        <location evidence="12">Cell surface</location>
    </subcellularLocation>
    <text evidence="12">Fractions of enolase are present in both the cytoplasm and on the cell surface.</text>
</comment>
<comment type="cofactor">
    <cofactor evidence="15">
        <name>Mg(2+)</name>
        <dbReference type="ChEBI" id="CHEBI:18420"/>
    </cofactor>
    <text evidence="15">Mg(2+) is required for catalysis and for stabilizing the dimer.</text>
</comment>
<dbReference type="Pfam" id="PF00113">
    <property type="entry name" value="Enolase_C"/>
    <property type="match status" value="1"/>
</dbReference>
<keyword evidence="6 12" id="KW-0964">Secreted</keyword>
<dbReference type="InterPro" id="IPR029017">
    <property type="entry name" value="Enolase-like_N"/>
</dbReference>
<accession>A0A150XCR8</accession>
<dbReference type="EMBL" id="LRDB01000023">
    <property type="protein sequence ID" value="KYG76491.1"/>
    <property type="molecule type" value="Genomic_DNA"/>
</dbReference>
<keyword evidence="7 12" id="KW-0479">Metal-binding</keyword>
<comment type="similarity">
    <text evidence="2 12">Belongs to the enolase family.</text>
</comment>
<proteinExistence type="inferred from homology"/>
<dbReference type="InterPro" id="IPR000941">
    <property type="entry name" value="Enolase"/>
</dbReference>
<evidence type="ECO:0000256" key="3">
    <source>
        <dbReference type="ARBA" id="ARBA00012058"/>
    </source>
</evidence>
<keyword evidence="19" id="KW-1185">Reference proteome</keyword>
<dbReference type="Gene3D" id="3.20.20.120">
    <property type="entry name" value="Enolase-like C-terminal domain"/>
    <property type="match status" value="1"/>
</dbReference>
<feature type="binding site" evidence="12 15">
    <location>
        <position position="288"/>
    </location>
    <ligand>
        <name>Mg(2+)</name>
        <dbReference type="ChEBI" id="CHEBI:18420"/>
    </ligand>
</feature>
<comment type="pathway">
    <text evidence="1 12">Carbohydrate degradation; glycolysis; pyruvate from D-glyceraldehyde 3-phosphate: step 4/5.</text>
</comment>
<feature type="binding site" evidence="12 15">
    <location>
        <position position="242"/>
    </location>
    <ligand>
        <name>Mg(2+)</name>
        <dbReference type="ChEBI" id="CHEBI:18420"/>
    </ligand>
</feature>
<dbReference type="FunFam" id="3.20.20.120:FF:000001">
    <property type="entry name" value="Enolase"/>
    <property type="match status" value="1"/>
</dbReference>
<dbReference type="FunFam" id="3.30.390.10:FF:000001">
    <property type="entry name" value="Enolase"/>
    <property type="match status" value="1"/>
</dbReference>
<dbReference type="Gene3D" id="3.30.390.10">
    <property type="entry name" value="Enolase-like, N-terminal domain"/>
    <property type="match status" value="1"/>
</dbReference>
<dbReference type="GO" id="GO:0004634">
    <property type="term" value="F:phosphopyruvate hydratase activity"/>
    <property type="evidence" value="ECO:0007669"/>
    <property type="project" value="UniProtKB-UniRule"/>
</dbReference>
<comment type="caution">
    <text evidence="18">The sequence shown here is derived from an EMBL/GenBank/DDBJ whole genome shotgun (WGS) entry which is preliminary data.</text>
</comment>
<dbReference type="InterPro" id="IPR020809">
    <property type="entry name" value="Enolase_CS"/>
</dbReference>
<evidence type="ECO:0000256" key="10">
    <source>
        <dbReference type="ARBA" id="ARBA00023239"/>
    </source>
</evidence>
<feature type="binding site" evidence="12">
    <location>
        <position position="163"/>
    </location>
    <ligand>
        <name>(2R)-2-phosphoglycerate</name>
        <dbReference type="ChEBI" id="CHEBI:58289"/>
    </ligand>
</feature>
<dbReference type="SFLD" id="SFLDS00001">
    <property type="entry name" value="Enolase"/>
    <property type="match status" value="1"/>
</dbReference>
<gene>
    <name evidence="12 18" type="primary">eno</name>
    <name evidence="18" type="ORF">AWN68_05515</name>
</gene>
<dbReference type="InterPro" id="IPR020810">
    <property type="entry name" value="Enolase_C"/>
</dbReference>